<organism evidence="2 3">
    <name type="scientific">Necator americanus</name>
    <name type="common">Human hookworm</name>
    <dbReference type="NCBI Taxonomy" id="51031"/>
    <lineage>
        <taxon>Eukaryota</taxon>
        <taxon>Metazoa</taxon>
        <taxon>Ecdysozoa</taxon>
        <taxon>Nematoda</taxon>
        <taxon>Chromadorea</taxon>
        <taxon>Rhabditida</taxon>
        <taxon>Rhabditina</taxon>
        <taxon>Rhabditomorpha</taxon>
        <taxon>Strongyloidea</taxon>
        <taxon>Ancylostomatidae</taxon>
        <taxon>Bunostominae</taxon>
        <taxon>Necator</taxon>
    </lineage>
</organism>
<feature type="transmembrane region" description="Helical" evidence="1">
    <location>
        <begin position="125"/>
        <end position="144"/>
    </location>
</feature>
<evidence type="ECO:0000313" key="3">
    <source>
        <dbReference type="Proteomes" id="UP000053676"/>
    </source>
</evidence>
<evidence type="ECO:0000313" key="2">
    <source>
        <dbReference type="EMBL" id="ETN70392.1"/>
    </source>
</evidence>
<dbReference type="AlphaFoldDB" id="W2SNW6"/>
<keyword evidence="1" id="KW-0812">Transmembrane</keyword>
<keyword evidence="3" id="KW-1185">Reference proteome</keyword>
<feature type="transmembrane region" description="Helical" evidence="1">
    <location>
        <begin position="156"/>
        <end position="179"/>
    </location>
</feature>
<feature type="transmembrane region" description="Helical" evidence="1">
    <location>
        <begin position="56"/>
        <end position="76"/>
    </location>
</feature>
<dbReference type="OrthoDB" id="7933078at2759"/>
<dbReference type="KEGG" id="nai:NECAME_04944"/>
<gene>
    <name evidence="2" type="ORF">NECAME_04944</name>
</gene>
<keyword evidence="1" id="KW-0472">Membrane</keyword>
<dbReference type="STRING" id="51031.W2SNW6"/>
<protein>
    <submittedName>
        <fullName evidence="2">Uncharacterized protein</fullName>
    </submittedName>
</protein>
<dbReference type="EMBL" id="KI668967">
    <property type="protein sequence ID" value="ETN70392.1"/>
    <property type="molecule type" value="Genomic_DNA"/>
</dbReference>
<reference evidence="3" key="1">
    <citation type="journal article" date="2014" name="Nat. Genet.">
        <title>Genome of the human hookworm Necator americanus.</title>
        <authorList>
            <person name="Tang Y.T."/>
            <person name="Gao X."/>
            <person name="Rosa B.A."/>
            <person name="Abubucker S."/>
            <person name="Hallsworth-Pepin K."/>
            <person name="Martin J."/>
            <person name="Tyagi R."/>
            <person name="Heizer E."/>
            <person name="Zhang X."/>
            <person name="Bhonagiri-Palsikar V."/>
            <person name="Minx P."/>
            <person name="Warren W.C."/>
            <person name="Wang Q."/>
            <person name="Zhan B."/>
            <person name="Hotez P.J."/>
            <person name="Sternberg P.W."/>
            <person name="Dougall A."/>
            <person name="Gaze S.T."/>
            <person name="Mulvenna J."/>
            <person name="Sotillo J."/>
            <person name="Ranganathan S."/>
            <person name="Rabelo E.M."/>
            <person name="Wilson R.K."/>
            <person name="Felgner P.L."/>
            <person name="Bethony J."/>
            <person name="Hawdon J.M."/>
            <person name="Gasser R.B."/>
            <person name="Loukas A."/>
            <person name="Mitreva M."/>
        </authorList>
    </citation>
    <scope>NUCLEOTIDE SEQUENCE [LARGE SCALE GENOMIC DNA]</scope>
</reference>
<accession>W2SNW6</accession>
<name>W2SNW6_NECAM</name>
<keyword evidence="1" id="KW-1133">Transmembrane helix</keyword>
<feature type="transmembrane region" description="Helical" evidence="1">
    <location>
        <begin position="29"/>
        <end position="50"/>
    </location>
</feature>
<sequence length="226" mass="25910">MLMKCDDEDEPLCVAKTPIRTRMCYLRKVYFTLSIQQFIIASASFILFMTPGVRPFVQHYTSTTCTTALALIVRYRDCNIFSSFFCLRHAANHAPRLAGLSFFLFTLVLALTCAVATTYFGTEMVYTVCSMNGFVFLIHTVYCIQTLRSLHFIPSAVFTVFLVLTQAWFLELFLMFINFDYLSHVLLSTATCVYVHWNIGYFSQILTCKETVLACVSVFISFPKLY</sequence>
<dbReference type="Proteomes" id="UP000053676">
    <property type="component" value="Unassembled WGS sequence"/>
</dbReference>
<dbReference type="OMA" id="SCFIIFM"/>
<evidence type="ECO:0000256" key="1">
    <source>
        <dbReference type="SAM" id="Phobius"/>
    </source>
</evidence>
<feature type="transmembrane region" description="Helical" evidence="1">
    <location>
        <begin position="97"/>
        <end position="119"/>
    </location>
</feature>
<proteinExistence type="predicted"/>